<dbReference type="EMBL" id="JBHUIO010000002">
    <property type="protein sequence ID" value="MFD2168705.1"/>
    <property type="molecule type" value="Genomic_DNA"/>
</dbReference>
<evidence type="ECO:0000313" key="1">
    <source>
        <dbReference type="EMBL" id="MFD2168705.1"/>
    </source>
</evidence>
<comment type="caution">
    <text evidence="1">The sequence shown here is derived from an EMBL/GenBank/DDBJ whole genome shotgun (WGS) entry which is preliminary data.</text>
</comment>
<dbReference type="Proteomes" id="UP001597343">
    <property type="component" value="Unassembled WGS sequence"/>
</dbReference>
<gene>
    <name evidence="1" type="ORF">ACFSOY_01570</name>
</gene>
<evidence type="ECO:0000313" key="2">
    <source>
        <dbReference type="Proteomes" id="UP001597343"/>
    </source>
</evidence>
<dbReference type="RefSeq" id="WP_386043661.1">
    <property type="nucleotide sequence ID" value="NZ_JBHUIO010000002.1"/>
</dbReference>
<name>A0ABW4ZSY8_9BACL</name>
<protein>
    <submittedName>
        <fullName evidence="1">Uncharacterized protein</fullName>
    </submittedName>
</protein>
<keyword evidence="2" id="KW-1185">Reference proteome</keyword>
<accession>A0ABW4ZSY8</accession>
<proteinExistence type="predicted"/>
<sequence length="453" mass="50511">MSGRLRWCITVVLALFLLLGIGDHSRAAEQVQATYSAPGGMVITSYSPKWKDQVQLKALYGELLQNVHGEELELLEEIVIYDGYPHGKGVAGQYIFQTVTGVFQGTPKMRPGKIELYGGDDHTTAGSFAHTLSHEYGHHVTHYYTLKRDSITLTDSKRWKETTYARMRGLSEDDRVGVADGIEHRWQLAEIAAEDYVQLFGSPLAKAKTPFPSRIEQAINGEQVGVVSWNGSMFNVQPQENLSLPLASQVPGLYEYLYKQMKGQEGEFAPPVKPELSLASYSQQGEAGYQLQFTWNQEGEQGNYHYTLVTYLDGDLLAEPIVTREADEEQGALYGAVLIRKGGVVYTYKEPKAATKRHFKLYVFGKNGWVADSAVLTVDMRNPSEVQVNEQKVVPVEKVEGEPANDLIGLPQLDFGELLSTKDWSWMDGILDMLTMLIDAVASLLSKLFSWLG</sequence>
<reference evidence="2" key="1">
    <citation type="journal article" date="2019" name="Int. J. Syst. Evol. Microbiol.">
        <title>The Global Catalogue of Microorganisms (GCM) 10K type strain sequencing project: providing services to taxonomists for standard genome sequencing and annotation.</title>
        <authorList>
            <consortium name="The Broad Institute Genomics Platform"/>
            <consortium name="The Broad Institute Genome Sequencing Center for Infectious Disease"/>
            <person name="Wu L."/>
            <person name="Ma J."/>
        </authorList>
    </citation>
    <scope>NUCLEOTIDE SEQUENCE [LARGE SCALE GENOMIC DNA]</scope>
    <source>
        <strain evidence="2">CGMCC 1.13574</strain>
    </source>
</reference>
<organism evidence="1 2">
    <name type="scientific">Tumebacillus lipolyticus</name>
    <dbReference type="NCBI Taxonomy" id="1280370"/>
    <lineage>
        <taxon>Bacteria</taxon>
        <taxon>Bacillati</taxon>
        <taxon>Bacillota</taxon>
        <taxon>Bacilli</taxon>
        <taxon>Bacillales</taxon>
        <taxon>Alicyclobacillaceae</taxon>
        <taxon>Tumebacillus</taxon>
    </lineage>
</organism>